<dbReference type="Proteomes" id="UP000183769">
    <property type="component" value="Unassembled WGS sequence"/>
</dbReference>
<sequence>MTERNVRGGELATCSTDPTTGFERDGCCGTHPGDRGRHELCAVMTEAFLTFSKRRGNDLVTPRPSMGFPGLEPGDRWCLCLGRWIEALEATRQERLPETTVPPVVLEATNEAVLDSVELATLETHAYDD</sequence>
<dbReference type="EMBL" id="FOXI01000002">
    <property type="protein sequence ID" value="SFP21519.1"/>
    <property type="molecule type" value="Genomic_DNA"/>
</dbReference>
<gene>
    <name evidence="1" type="ORF">SAMN05216277_10241</name>
</gene>
<evidence type="ECO:0000313" key="1">
    <source>
        <dbReference type="EMBL" id="SFP21519.1"/>
    </source>
</evidence>
<evidence type="ECO:0000313" key="2">
    <source>
        <dbReference type="Proteomes" id="UP000183769"/>
    </source>
</evidence>
<organism evidence="1 2">
    <name type="scientific">Halolamina pelagica</name>
    <dbReference type="NCBI Taxonomy" id="699431"/>
    <lineage>
        <taxon>Archaea</taxon>
        <taxon>Methanobacteriati</taxon>
        <taxon>Methanobacteriota</taxon>
        <taxon>Stenosarchaea group</taxon>
        <taxon>Halobacteria</taxon>
        <taxon>Halobacteriales</taxon>
        <taxon>Haloferacaceae</taxon>
    </lineage>
</organism>
<reference evidence="2" key="1">
    <citation type="submission" date="2016-10" db="EMBL/GenBank/DDBJ databases">
        <authorList>
            <person name="Varghese N."/>
            <person name="Submissions S."/>
        </authorList>
    </citation>
    <scope>NUCLEOTIDE SEQUENCE [LARGE SCALE GENOMIC DNA]</scope>
    <source>
        <strain evidence="2">CGMCC 1.10329</strain>
    </source>
</reference>
<dbReference type="PANTHER" id="PTHR37466:SF1">
    <property type="entry name" value="SLR1628 PROTEIN"/>
    <property type="match status" value="1"/>
</dbReference>
<dbReference type="RefSeq" id="WP_074875444.1">
    <property type="nucleotide sequence ID" value="NZ_FOXI01000002.1"/>
</dbReference>
<accession>A0A1I5NIC6</accession>
<dbReference type="InterPro" id="IPR018714">
    <property type="entry name" value="DUF2237"/>
</dbReference>
<evidence type="ECO:0008006" key="3">
    <source>
        <dbReference type="Google" id="ProtNLM"/>
    </source>
</evidence>
<proteinExistence type="predicted"/>
<dbReference type="OrthoDB" id="254799at2157"/>
<dbReference type="PANTHER" id="PTHR37466">
    <property type="entry name" value="SLR1628 PROTEIN"/>
    <property type="match status" value="1"/>
</dbReference>
<dbReference type="AlphaFoldDB" id="A0A1I5NIC6"/>
<keyword evidence="2" id="KW-1185">Reference proteome</keyword>
<dbReference type="Pfam" id="PF09996">
    <property type="entry name" value="DUF2237"/>
    <property type="match status" value="1"/>
</dbReference>
<name>A0A1I5NIC6_9EURY</name>
<dbReference type="Gene3D" id="3.30.56.110">
    <property type="entry name" value="Protein of unknown function DUF2237"/>
    <property type="match status" value="1"/>
</dbReference>
<protein>
    <recommendedName>
        <fullName evidence="3">DUF2237 domain-containing protein</fullName>
    </recommendedName>
</protein>